<evidence type="ECO:0000256" key="8">
    <source>
        <dbReference type="ARBA" id="ARBA00038387"/>
    </source>
</evidence>
<keyword evidence="2" id="KW-0813">Transport</keyword>
<keyword evidence="14" id="KW-1185">Reference proteome</keyword>
<dbReference type="InterPro" id="IPR018864">
    <property type="entry name" value="Nucleoporin_Nup188_N"/>
</dbReference>
<dbReference type="InterPro" id="IPR041634">
    <property type="entry name" value="Nup188_C"/>
</dbReference>
<organism evidence="13 14">
    <name type="scientific">Ophiocordyceps australis</name>
    <dbReference type="NCBI Taxonomy" id="1399860"/>
    <lineage>
        <taxon>Eukaryota</taxon>
        <taxon>Fungi</taxon>
        <taxon>Dikarya</taxon>
        <taxon>Ascomycota</taxon>
        <taxon>Pezizomycotina</taxon>
        <taxon>Sordariomycetes</taxon>
        <taxon>Hypocreomycetidae</taxon>
        <taxon>Hypocreales</taxon>
        <taxon>Ophiocordycipitaceae</taxon>
        <taxon>Ophiocordyceps</taxon>
    </lineage>
</organism>
<dbReference type="InterPro" id="IPR044840">
    <property type="entry name" value="Nup188"/>
</dbReference>
<dbReference type="Gene3D" id="1.25.10.70">
    <property type="match status" value="1"/>
</dbReference>
<evidence type="ECO:0000256" key="9">
    <source>
        <dbReference type="ARBA" id="ARBA00040174"/>
    </source>
</evidence>
<dbReference type="GO" id="GO:0051028">
    <property type="term" value="P:mRNA transport"/>
    <property type="evidence" value="ECO:0007669"/>
    <property type="project" value="UniProtKB-KW"/>
</dbReference>
<evidence type="ECO:0000256" key="6">
    <source>
        <dbReference type="ARBA" id="ARBA00023132"/>
    </source>
</evidence>
<feature type="domain" description="Nucleoporin Nup188 N-terminal" evidence="10">
    <location>
        <begin position="60"/>
        <end position="419"/>
    </location>
</feature>
<evidence type="ECO:0000256" key="2">
    <source>
        <dbReference type="ARBA" id="ARBA00022448"/>
    </source>
</evidence>
<dbReference type="Pfam" id="PF10487">
    <property type="entry name" value="Nup188_N"/>
    <property type="match status" value="1"/>
</dbReference>
<comment type="caution">
    <text evidence="13">The sequence shown here is derived from an EMBL/GenBank/DDBJ whole genome shotgun (WGS) entry which is preliminary data.</text>
</comment>
<evidence type="ECO:0000256" key="4">
    <source>
        <dbReference type="ARBA" id="ARBA00022927"/>
    </source>
</evidence>
<evidence type="ECO:0000256" key="3">
    <source>
        <dbReference type="ARBA" id="ARBA00022816"/>
    </source>
</evidence>
<evidence type="ECO:0000256" key="1">
    <source>
        <dbReference type="ARBA" id="ARBA00004567"/>
    </source>
</evidence>
<evidence type="ECO:0000313" key="13">
    <source>
        <dbReference type="EMBL" id="PHH62689.1"/>
    </source>
</evidence>
<dbReference type="PANTHER" id="PTHR31431">
    <property type="entry name" value="NUCLEOPORIN NUP188 HOMOLOG"/>
    <property type="match status" value="1"/>
</dbReference>
<dbReference type="GO" id="GO:0017056">
    <property type="term" value="F:structural constituent of nuclear pore"/>
    <property type="evidence" value="ECO:0007669"/>
    <property type="project" value="InterPro"/>
</dbReference>
<dbReference type="Proteomes" id="UP000226192">
    <property type="component" value="Unassembled WGS sequence"/>
</dbReference>
<keyword evidence="5" id="KW-0811">Translocation</keyword>
<gene>
    <name evidence="13" type="ORF">CDD81_6758</name>
</gene>
<name>A0A2C5X9A2_9HYPO</name>
<feature type="domain" description="Nuclear pore protein Nup188 C-terminal" evidence="11">
    <location>
        <begin position="1449"/>
        <end position="1814"/>
    </location>
</feature>
<dbReference type="GO" id="GO:0006405">
    <property type="term" value="P:RNA export from nucleus"/>
    <property type="evidence" value="ECO:0007669"/>
    <property type="project" value="TreeGrafter"/>
</dbReference>
<evidence type="ECO:0000313" key="14">
    <source>
        <dbReference type="Proteomes" id="UP000226192"/>
    </source>
</evidence>
<evidence type="ECO:0000256" key="5">
    <source>
        <dbReference type="ARBA" id="ARBA00023010"/>
    </source>
</evidence>
<sequence>MASLSDRNYFPSLEECLSGEQVLLSWRQLCTALSDESGARQTSLTVTRFLSDDYVCSLFKEPSTAFAPPSEATNRDFQTKTAPVNVTSASIAAHVITKVKQDAEWLSKSAQVNLVAALRVVIVELQALPARYLLGPLSFQDAANLQEAAGLQSGRGTFFLSELGASVSLDSDEIMADFDKAENRRRRLFDTLLTERRAFMMAADYLCSLRSYKRLPIIVKAPIEQLVVLSSSQDSPASQISTHLNFVATCMQSIETGFRPLTEVPEQQDEMEVDWLRTLLTEVIHAISIIFQIVDSLRTEFPPSDAINQWFILMEKYSFFSTIQPVHPLISELIIPLTTLSTALSIALLKPTTSLIFLSEDNMLQSEELRDSAFLLKSEVLEQVHTAVINACYGDLDGAMPVIFTWSLVLHGINLAYQGIRERQDSMLQQKAREKFGYLSDGRSPAARRNSAGSIFSLEPSRFDSFLENPTSPKDLQGVEHLASTATAQGRVFDVMSNMAMALGPSAEGSMTPLLSSRIRSTLVEVLKICYPILGYQAETVGSFVSLLTPGKDYWDLESEIALETSQDAVAMVLHDDYLMQSYFEQAVDRYPYETLPFVNQCRALCTADMPPTDDKYDTVLSFLKNTPSLTFVLPEQFQGLDIGQGRDNANSFRLLEDLSLIQMPASWRRKDTDERAFQIPAGTYGRFITDTGRVVMMEYPHSTLALLGRQLEISLVKEGYRDEPSTLTPDELAEVICLLATIFRMHHLKRPKSGNCSSLVRSDDDLMHEVSRHMSDARDVVSIVCEMMEYYMQDDIAADEDSAVTILTSCIKFLDAMLDVQPSRIWSFLVRSELLSSDSRAGKLAKLTGNLDLVSERFNFLVSCLSFFSRLIDTAMSSAIQRRMGNKATSRQKQELNPWAGTAEKVLTRVSLSISQACVDIFESTSTWRFNSETYRLALLGKVVSVLNKMLLYSFGMGDCPASENLVSCLQPAASYIVDCFLSPATGTMRFQPILNSFISTLLSPYSTLYPTRASIIRDQLVSVLDFSTALLRTARYLERSPVMIQTYFFKCSTLLARLVAWSDLTQAHVMRLLQALVMSTASSDAEPPSLLGYLGPHVSKSFIQSLSSLGKPFSLPRESRAIWSFLSSVLRNRQQWMSNCLLTGKTPREAMKQKASQAGVSSRAIFSSALLKLKSLNTLDGVEALAVLDFVSSAQNYWPWTIFTLLRDASHIDALRQYVRDLKPWTQTIKLDAVGTSVNARIAAYVAEILAMQLYHLRHQRSSNPLAQSLESDLDYYLRDGVEVAAYNQSLHNNFAKNFSNKYCGCSLDKFKRTTLAPQELGTNYYYHMDYANDMLKFDYSWLGRKDNGFENEMKLANLNLSLVDAQIALFHAWEFLLVELSSCLPSSQPLLRQMLQVAQQCLNANQVQAGPEAIFHNLVESRANLALIVIQRLVKARLAVKDVNQLLDAVVSSIYAVDEPFSKDSIAHYRTLLKTLFVTLRAYHLSDQKQTPAAEAESPDSLSVNVTQTVLNVLDHVVGKGFRSLVSIIHDKDFQAWPEDLTLLTAILQACLSLSSIEQSQTQVLNIMTTHDIMHAALSLFSWSDQLTHEGDPVYGELSILFLLELSTLPMLAEQLACDGLVSSLMSANLVKYMLRSNLSPYGDTPFAQRCYAVWAKGFLPLMLNMLAALGAGLATEVTYVLNQFSHLLDASVDRFEAPGTNRTKSRSETQYLTLVAASEVHSLALLTRVLAAMRANNNRDIPPVEWDAASMLENVDFWLSGQKLLKERLLPLDAREVEWRSTRVAEGVEGVDNLLEKKVVCQLEAVRDILSDEMESLKD</sequence>
<keyword evidence="3" id="KW-0509">mRNA transport</keyword>
<accession>A0A2C5X9A2</accession>
<dbReference type="Pfam" id="PF18378">
    <property type="entry name" value="Nup188_C"/>
    <property type="match status" value="1"/>
</dbReference>
<dbReference type="EMBL" id="NJET01000065">
    <property type="protein sequence ID" value="PHH62689.1"/>
    <property type="molecule type" value="Genomic_DNA"/>
</dbReference>
<keyword evidence="6" id="KW-0906">Nuclear pore complex</keyword>
<comment type="similarity">
    <text evidence="8">Belongs to the Nup188 family.</text>
</comment>
<reference evidence="13 14" key="1">
    <citation type="submission" date="2017-06" db="EMBL/GenBank/DDBJ databases">
        <title>Ant-infecting Ophiocordyceps genomes reveal a high diversity of potential behavioral manipulation genes and a possible major role for enterotoxins.</title>
        <authorList>
            <person name="De Bekker C."/>
            <person name="Evans H.C."/>
            <person name="Brachmann A."/>
            <person name="Hughes D.P."/>
        </authorList>
    </citation>
    <scope>NUCLEOTIDE SEQUENCE [LARGE SCALE GENOMIC DNA]</scope>
    <source>
        <strain evidence="13 14">Map64</strain>
    </source>
</reference>
<dbReference type="InterPro" id="IPR048883">
    <property type="entry name" value="Nup188_N-subdom_III"/>
</dbReference>
<evidence type="ECO:0000259" key="11">
    <source>
        <dbReference type="Pfam" id="PF18378"/>
    </source>
</evidence>
<dbReference type="Pfam" id="PF21093">
    <property type="entry name" value="Nup188_N-subdom_III"/>
    <property type="match status" value="1"/>
</dbReference>
<dbReference type="STRING" id="1399860.A0A2C5X9A2"/>
<evidence type="ECO:0000256" key="7">
    <source>
        <dbReference type="ARBA" id="ARBA00023242"/>
    </source>
</evidence>
<dbReference type="PANTHER" id="PTHR31431:SF1">
    <property type="entry name" value="NUCLEOPORIN NUP188"/>
    <property type="match status" value="1"/>
</dbReference>
<feature type="domain" description="Nucleoporin Nup188 N-terminal subdomain III" evidence="12">
    <location>
        <begin position="696"/>
        <end position="1147"/>
    </location>
</feature>
<dbReference type="Pfam" id="PF21094">
    <property type="entry name" value="Nup188_SH3-like"/>
    <property type="match status" value="1"/>
</dbReference>
<dbReference type="GO" id="GO:0006606">
    <property type="term" value="P:protein import into nucleus"/>
    <property type="evidence" value="ECO:0007669"/>
    <property type="project" value="TreeGrafter"/>
</dbReference>
<comment type="subcellular location">
    <subcellularLocation>
        <location evidence="1">Nucleus</location>
        <location evidence="1">Nuclear pore complex</location>
    </subcellularLocation>
</comment>
<keyword evidence="4" id="KW-0653">Protein transport</keyword>
<evidence type="ECO:0000259" key="12">
    <source>
        <dbReference type="Pfam" id="PF21093"/>
    </source>
</evidence>
<protein>
    <recommendedName>
        <fullName evidence="9">Nucleoporin NUP188</fullName>
    </recommendedName>
</protein>
<proteinExistence type="inferred from homology"/>
<dbReference type="GO" id="GO:0044611">
    <property type="term" value="C:nuclear pore inner ring"/>
    <property type="evidence" value="ECO:0007669"/>
    <property type="project" value="TreeGrafter"/>
</dbReference>
<keyword evidence="7" id="KW-0539">Nucleus</keyword>
<evidence type="ECO:0000259" key="10">
    <source>
        <dbReference type="Pfam" id="PF10487"/>
    </source>
</evidence>
<dbReference type="OrthoDB" id="102511at2759"/>